<accession>A0AAN8PPH3</accession>
<feature type="compositionally biased region" description="Basic and acidic residues" evidence="4">
    <location>
        <begin position="197"/>
        <end position="208"/>
    </location>
</feature>
<dbReference type="Proteomes" id="UP001372834">
    <property type="component" value="Unassembled WGS sequence"/>
</dbReference>
<feature type="region of interest" description="Disordered" evidence="4">
    <location>
        <begin position="323"/>
        <end position="350"/>
    </location>
</feature>
<comment type="subcellular location">
    <subcellularLocation>
        <location evidence="1 3">Nucleus</location>
    </subcellularLocation>
</comment>
<dbReference type="InterPro" id="IPR003617">
    <property type="entry name" value="TFIIS/CRSP70_N_sub"/>
</dbReference>
<feature type="domain" description="TFIIS N-terminal" evidence="5">
    <location>
        <begin position="15"/>
        <end position="90"/>
    </location>
</feature>
<dbReference type="SMART" id="SM00509">
    <property type="entry name" value="TFS2N"/>
    <property type="match status" value="1"/>
</dbReference>
<dbReference type="Pfam" id="PF06881">
    <property type="entry name" value="Elongin_A"/>
    <property type="match status" value="1"/>
</dbReference>
<feature type="compositionally biased region" description="Low complexity" evidence="4">
    <location>
        <begin position="232"/>
        <end position="241"/>
    </location>
</feature>
<evidence type="ECO:0000256" key="2">
    <source>
        <dbReference type="ARBA" id="ARBA00023242"/>
    </source>
</evidence>
<dbReference type="PROSITE" id="PS51319">
    <property type="entry name" value="TFIIS_N"/>
    <property type="match status" value="1"/>
</dbReference>
<dbReference type="SUPFAM" id="SSF47676">
    <property type="entry name" value="Conserved domain common to transcription factors TFIIS, elongin A, CRSP70"/>
    <property type="match status" value="1"/>
</dbReference>
<dbReference type="EMBL" id="JAWJWE010000036">
    <property type="protein sequence ID" value="KAK6629712.1"/>
    <property type="molecule type" value="Genomic_DNA"/>
</dbReference>
<proteinExistence type="predicted"/>
<dbReference type="InterPro" id="IPR051870">
    <property type="entry name" value="Elongin-A_domain"/>
</dbReference>
<feature type="compositionally biased region" description="Basic and acidic residues" evidence="4">
    <location>
        <begin position="169"/>
        <end position="185"/>
    </location>
</feature>
<feature type="compositionally biased region" description="Low complexity" evidence="4">
    <location>
        <begin position="211"/>
        <end position="225"/>
    </location>
</feature>
<protein>
    <recommendedName>
        <fullName evidence="5">TFIIS N-terminal domain-containing protein</fullName>
    </recommendedName>
</protein>
<dbReference type="GO" id="GO:0006368">
    <property type="term" value="P:transcription elongation by RNA polymerase II"/>
    <property type="evidence" value="ECO:0007669"/>
    <property type="project" value="InterPro"/>
</dbReference>
<dbReference type="Pfam" id="PF08711">
    <property type="entry name" value="Med26"/>
    <property type="match status" value="1"/>
</dbReference>
<evidence type="ECO:0000259" key="5">
    <source>
        <dbReference type="PROSITE" id="PS51319"/>
    </source>
</evidence>
<evidence type="ECO:0000313" key="7">
    <source>
        <dbReference type="Proteomes" id="UP001372834"/>
    </source>
</evidence>
<comment type="caution">
    <text evidence="6">The sequence shown here is derived from an EMBL/GenBank/DDBJ whole genome shotgun (WGS) entry which is preliminary data.</text>
</comment>
<dbReference type="InterPro" id="IPR010684">
    <property type="entry name" value="RNA_pol_II_trans_fac_SIII_A"/>
</dbReference>
<dbReference type="PANTHER" id="PTHR15141:SF76">
    <property type="entry name" value="TRANSCRIPTION ELONGATION FACTOR B POLYPEPTIDE 3"/>
    <property type="match status" value="1"/>
</dbReference>
<dbReference type="InterPro" id="IPR035441">
    <property type="entry name" value="TFIIS/LEDGF_dom_sf"/>
</dbReference>
<feature type="compositionally biased region" description="Basic and acidic residues" evidence="4">
    <location>
        <begin position="137"/>
        <end position="151"/>
    </location>
</feature>
<dbReference type="InterPro" id="IPR017923">
    <property type="entry name" value="TFIIS_N"/>
</dbReference>
<dbReference type="PANTHER" id="PTHR15141">
    <property type="entry name" value="TRANSCRIPTION ELONGATION FACTOR B POLYPEPTIDE 3"/>
    <property type="match status" value="1"/>
</dbReference>
<dbReference type="Gene3D" id="1.20.930.10">
    <property type="entry name" value="Conserved domain common to transcription factors TFIIS, elongin A, CRSP70"/>
    <property type="match status" value="1"/>
</dbReference>
<gene>
    <name evidence="6" type="ORF">RUM43_003530</name>
</gene>
<dbReference type="AlphaFoldDB" id="A0AAN8PPH3"/>
<evidence type="ECO:0000256" key="4">
    <source>
        <dbReference type="SAM" id="MobiDB-lite"/>
    </source>
</evidence>
<keyword evidence="2 3" id="KW-0539">Nucleus</keyword>
<feature type="region of interest" description="Disordered" evidence="4">
    <location>
        <begin position="119"/>
        <end position="295"/>
    </location>
</feature>
<evidence type="ECO:0000256" key="3">
    <source>
        <dbReference type="PROSITE-ProRule" id="PRU00649"/>
    </source>
</evidence>
<organism evidence="6 7">
    <name type="scientific">Polyplax serrata</name>
    <name type="common">Common mouse louse</name>
    <dbReference type="NCBI Taxonomy" id="468196"/>
    <lineage>
        <taxon>Eukaryota</taxon>
        <taxon>Metazoa</taxon>
        <taxon>Ecdysozoa</taxon>
        <taxon>Arthropoda</taxon>
        <taxon>Hexapoda</taxon>
        <taxon>Insecta</taxon>
        <taxon>Pterygota</taxon>
        <taxon>Neoptera</taxon>
        <taxon>Paraneoptera</taxon>
        <taxon>Psocodea</taxon>
        <taxon>Troctomorpha</taxon>
        <taxon>Phthiraptera</taxon>
        <taxon>Anoplura</taxon>
        <taxon>Polyplacidae</taxon>
        <taxon>Polyplax</taxon>
    </lineage>
</organism>
<dbReference type="Gene3D" id="6.10.250.3180">
    <property type="match status" value="1"/>
</dbReference>
<feature type="compositionally biased region" description="Polar residues" evidence="4">
    <location>
        <begin position="330"/>
        <end position="350"/>
    </location>
</feature>
<evidence type="ECO:0000313" key="6">
    <source>
        <dbReference type="EMBL" id="KAK6629712.1"/>
    </source>
</evidence>
<dbReference type="GO" id="GO:0070449">
    <property type="term" value="C:elongin complex"/>
    <property type="evidence" value="ECO:0007669"/>
    <property type="project" value="InterPro"/>
</dbReference>
<reference evidence="6 7" key="1">
    <citation type="submission" date="2023-10" db="EMBL/GenBank/DDBJ databases">
        <title>Genomes of two closely related lineages of the louse Polyplax serrata with different host specificities.</title>
        <authorList>
            <person name="Martinu J."/>
            <person name="Tarabai H."/>
            <person name="Stefka J."/>
            <person name="Hypsa V."/>
        </authorList>
    </citation>
    <scope>NUCLEOTIDE SEQUENCE [LARGE SCALE GENOMIC DNA]</scope>
    <source>
        <strain evidence="6">HR10_N</strain>
    </source>
</reference>
<sequence length="629" mass="71351">MACNDIVSAILHYKRNIDKISDPPERALKYEDRLLHCINKLYKLPVNVNHLQETGVGRTVNSLRKIEGEKGLGDAAKALVAKWKTMVMLEDEAERKQMEECAGPSEEDLNRIKLIRESEKSEQKKTETSLLSVSVRTHVESQKLKNHEDSKKHRNTIVESSKSSRKRKHESDGNEKYQSKRREMNDENDSNSLVKSCNERVEPKDGRGKSKTSSSVSQSFSNKESNNSQHKSTSSSSSSTSRNYESPLSKSKDSKKRNKDYVEEKKSSSTKSSSDTASRKHHSSSHKFDSKSKKKVKDYAENDGFDSQSGASFADALGSIVKKSPKKKSNTGSTISSPTSYEHSSDNGVSNVKEKIKDVKEMLFSQPKLEPLEPDLVATLPTPTPYYRPHPSYIPTQEAVRRRVQAEEDALTTIMSNKNTRTKVYSGVKGGLSYVPSLYECCCRVLQQHIDALEYTGGIPFSLLKPVLEGATPSQLYQFEHFNPYIIEETDDLWKFHVNKEFRSEKRQEYESWRDMYLRCVDEREEKYKAVTANIIQRTIENSVPVRKAKLAYIDVAKPPRNILKKQIKNGTAKPDSARLLGKNDPEAVKVSAPKQPITKEPSTFRVKPKVAPLMQKTLKSIKMSRFKR</sequence>
<name>A0AAN8PPH3_POLSC</name>
<evidence type="ECO:0000256" key="1">
    <source>
        <dbReference type="ARBA" id="ARBA00004123"/>
    </source>
</evidence>